<feature type="region of interest" description="Disordered" evidence="1">
    <location>
        <begin position="1"/>
        <end position="40"/>
    </location>
</feature>
<evidence type="ECO:0000256" key="1">
    <source>
        <dbReference type="SAM" id="MobiDB-lite"/>
    </source>
</evidence>
<dbReference type="EMBL" id="NBTY01000018">
    <property type="protein sequence ID" value="OTP79929.1"/>
    <property type="molecule type" value="Genomic_DNA"/>
</dbReference>
<reference evidence="2 3" key="1">
    <citation type="submission" date="2017-03" db="EMBL/GenBank/DDBJ databases">
        <title>Genome analysis of strain PAMC 26510.</title>
        <authorList>
            <person name="Oh H.-M."/>
            <person name="Yang J.-A."/>
        </authorList>
    </citation>
    <scope>NUCLEOTIDE SEQUENCE [LARGE SCALE GENOMIC DNA]</scope>
    <source>
        <strain evidence="2 3">PAMC 26510</strain>
    </source>
</reference>
<sequence>MSFGSHAYHTVDRLDDREEIPNGSGLTADINRRLPAPSQA</sequence>
<feature type="compositionally biased region" description="Basic and acidic residues" evidence="1">
    <location>
        <begin position="9"/>
        <end position="20"/>
    </location>
</feature>
<name>A0A242N8D5_CABSO</name>
<gene>
    <name evidence="2" type="ORF">PAMC26510_05345</name>
</gene>
<protein>
    <submittedName>
        <fullName evidence="2">Uncharacterized protein</fullName>
    </submittedName>
</protein>
<evidence type="ECO:0000313" key="2">
    <source>
        <dbReference type="EMBL" id="OTP79929.1"/>
    </source>
</evidence>
<organism evidence="2 3">
    <name type="scientific">Caballeronia sordidicola</name>
    <name type="common">Burkholderia sordidicola</name>
    <dbReference type="NCBI Taxonomy" id="196367"/>
    <lineage>
        <taxon>Bacteria</taxon>
        <taxon>Pseudomonadati</taxon>
        <taxon>Pseudomonadota</taxon>
        <taxon>Betaproteobacteria</taxon>
        <taxon>Burkholderiales</taxon>
        <taxon>Burkholderiaceae</taxon>
        <taxon>Caballeronia</taxon>
    </lineage>
</organism>
<dbReference type="AlphaFoldDB" id="A0A242N8D5"/>
<proteinExistence type="predicted"/>
<accession>A0A242N8D5</accession>
<dbReference type="Proteomes" id="UP000194546">
    <property type="component" value="Unassembled WGS sequence"/>
</dbReference>
<comment type="caution">
    <text evidence="2">The sequence shown here is derived from an EMBL/GenBank/DDBJ whole genome shotgun (WGS) entry which is preliminary data.</text>
</comment>
<evidence type="ECO:0000313" key="3">
    <source>
        <dbReference type="Proteomes" id="UP000194546"/>
    </source>
</evidence>